<dbReference type="RefSeq" id="WP_128232918.1">
    <property type="nucleotide sequence ID" value="NZ_SAUY01000018.1"/>
</dbReference>
<comment type="caution">
    <text evidence="4">The sequence shown here is derived from an EMBL/GenBank/DDBJ whole genome shotgun (WGS) entry which is preliminary data.</text>
</comment>
<reference evidence="4 5" key="1">
    <citation type="submission" date="2019-01" db="EMBL/GenBank/DDBJ databases">
        <title>Sinorhodobacter populi sp. nov. isolated from the symptomatic bark tissue of Populus euramericana canker.</title>
        <authorList>
            <person name="Xu G."/>
        </authorList>
    </citation>
    <scope>NUCLEOTIDE SEQUENCE [LARGE SCALE GENOMIC DNA]</scope>
    <source>
        <strain evidence="4 5">07D10-4-3</strain>
    </source>
</reference>
<evidence type="ECO:0000256" key="2">
    <source>
        <dbReference type="RuleBase" id="RU362080"/>
    </source>
</evidence>
<comment type="function">
    <text evidence="2">Antitoxin component of a type II toxin-antitoxin (TA) system.</text>
</comment>
<dbReference type="EMBL" id="SAUY01000018">
    <property type="protein sequence ID" value="RWR29861.1"/>
    <property type="molecule type" value="Genomic_DNA"/>
</dbReference>
<dbReference type="AlphaFoldDB" id="A0A443KAK5"/>
<evidence type="ECO:0000313" key="5">
    <source>
        <dbReference type="Proteomes" id="UP000284451"/>
    </source>
</evidence>
<evidence type="ECO:0000256" key="1">
    <source>
        <dbReference type="ARBA" id="ARBA00009981"/>
    </source>
</evidence>
<reference evidence="4 5" key="2">
    <citation type="submission" date="2019-01" db="EMBL/GenBank/DDBJ databases">
        <authorList>
            <person name="Li Y."/>
        </authorList>
    </citation>
    <scope>NUCLEOTIDE SEQUENCE [LARGE SCALE GENOMIC DNA]</scope>
    <source>
        <strain evidence="4 5">07D10-4-3</strain>
    </source>
</reference>
<dbReference type="Gene3D" id="3.40.1620.10">
    <property type="entry name" value="YefM-like domain"/>
    <property type="match status" value="1"/>
</dbReference>
<dbReference type="SUPFAM" id="SSF143120">
    <property type="entry name" value="YefM-like"/>
    <property type="match status" value="1"/>
</dbReference>
<dbReference type="Pfam" id="PF02604">
    <property type="entry name" value="PhdYeFM_antitox"/>
    <property type="match status" value="1"/>
</dbReference>
<sequence>MSSCRISRSDLKRHPRRAQEAALRGPVVITNRGRPEHVMISAELYHRLVGGEETLVGDLSDMEPYPPRHDPDQASDPS</sequence>
<accession>A0A443KAK5</accession>
<dbReference type="Proteomes" id="UP000284451">
    <property type="component" value="Unassembled WGS sequence"/>
</dbReference>
<protein>
    <recommendedName>
        <fullName evidence="2">Antitoxin</fullName>
    </recommendedName>
</protein>
<dbReference type="InterPro" id="IPR006442">
    <property type="entry name" value="Antitoxin_Phd/YefM"/>
</dbReference>
<comment type="similarity">
    <text evidence="1 2">Belongs to the phD/YefM antitoxin family.</text>
</comment>
<evidence type="ECO:0000256" key="3">
    <source>
        <dbReference type="SAM" id="MobiDB-lite"/>
    </source>
</evidence>
<organism evidence="4 5">
    <name type="scientific">Paenirhodobacter populi</name>
    <dbReference type="NCBI Taxonomy" id="2306993"/>
    <lineage>
        <taxon>Bacteria</taxon>
        <taxon>Pseudomonadati</taxon>
        <taxon>Pseudomonadota</taxon>
        <taxon>Alphaproteobacteria</taxon>
        <taxon>Rhodobacterales</taxon>
        <taxon>Rhodobacter group</taxon>
        <taxon>Paenirhodobacter</taxon>
    </lineage>
</organism>
<name>A0A443KAK5_9RHOB</name>
<gene>
    <name evidence="4" type="ORF">D2T29_13845</name>
</gene>
<proteinExistence type="inferred from homology"/>
<dbReference type="InterPro" id="IPR036165">
    <property type="entry name" value="YefM-like_sf"/>
</dbReference>
<dbReference type="NCBIfam" id="TIGR01552">
    <property type="entry name" value="phd_fam"/>
    <property type="match status" value="1"/>
</dbReference>
<evidence type="ECO:0000313" key="4">
    <source>
        <dbReference type="EMBL" id="RWR29861.1"/>
    </source>
</evidence>
<feature type="region of interest" description="Disordered" evidence="3">
    <location>
        <begin position="55"/>
        <end position="78"/>
    </location>
</feature>